<comment type="similarity">
    <text evidence="3">Belongs to the peptidase C56 family. HSP31-like subfamily.</text>
</comment>
<dbReference type="InterPro" id="IPR029062">
    <property type="entry name" value="Class_I_gatase-like"/>
</dbReference>
<dbReference type="PANTHER" id="PTHR48094">
    <property type="entry name" value="PROTEIN/NUCLEIC ACID DEGLYCASE DJ-1-RELATED"/>
    <property type="match status" value="1"/>
</dbReference>
<evidence type="ECO:0000259" key="4">
    <source>
        <dbReference type="Pfam" id="PF01965"/>
    </source>
</evidence>
<name>A0A0N7F430_9PSEU</name>
<dbReference type="PANTHER" id="PTHR48094:SF11">
    <property type="entry name" value="GLUTATHIONE-INDEPENDENT GLYOXALASE HSP31-RELATED"/>
    <property type="match status" value="1"/>
</dbReference>
<dbReference type="KEGG" id="kphy:AOZ06_28355"/>
<dbReference type="EMBL" id="CP012752">
    <property type="protein sequence ID" value="ALG10287.1"/>
    <property type="molecule type" value="Genomic_DNA"/>
</dbReference>
<sequence>MARVLMVLTGAGALVMADGTTHPTGFWAEEVAASHQVLTTAGIDVGIATPGGVQPPPDRNSMTAPFTGYLDGIADQLATPLALADVSIDDYDAIHIPGGHGPMADLAVDADMSRLLRAANERGVVVAALCHGLAALLSTAQDGDFAFSGKRLTVFSNAEELGGGTGENTPYFVETRLRELGAVVEVGAPWSDTVVVDGTLITGQNPQSSVTTAERVVAALR</sequence>
<reference evidence="5 6" key="1">
    <citation type="submission" date="2015-07" db="EMBL/GenBank/DDBJ databases">
        <title>Genome sequencing of Kibdelosporangium phytohabitans.</title>
        <authorList>
            <person name="Qin S."/>
            <person name="Xing K."/>
        </authorList>
    </citation>
    <scope>NUCLEOTIDE SEQUENCE [LARGE SCALE GENOMIC DNA]</scope>
    <source>
        <strain evidence="5 6">KLBMP1111</strain>
    </source>
</reference>
<dbReference type="RefSeq" id="WP_054292190.1">
    <property type="nucleotide sequence ID" value="NZ_CP012752.1"/>
</dbReference>
<evidence type="ECO:0000313" key="5">
    <source>
        <dbReference type="EMBL" id="ALG10287.1"/>
    </source>
</evidence>
<keyword evidence="1" id="KW-0346">Stress response</keyword>
<accession>A0A0N7F430</accession>
<dbReference type="AlphaFoldDB" id="A0A0N7F430"/>
<keyword evidence="6" id="KW-1185">Reference proteome</keyword>
<evidence type="ECO:0000256" key="1">
    <source>
        <dbReference type="ARBA" id="ARBA00023016"/>
    </source>
</evidence>
<evidence type="ECO:0000256" key="2">
    <source>
        <dbReference type="ARBA" id="ARBA00023239"/>
    </source>
</evidence>
<dbReference type="Proteomes" id="UP000063699">
    <property type="component" value="Chromosome"/>
</dbReference>
<feature type="domain" description="DJ-1/PfpI" evidence="4">
    <location>
        <begin position="29"/>
        <end position="217"/>
    </location>
</feature>
<dbReference type="Pfam" id="PF01965">
    <property type="entry name" value="DJ-1_PfpI"/>
    <property type="match status" value="1"/>
</dbReference>
<dbReference type="InterPro" id="IPR002818">
    <property type="entry name" value="DJ-1/PfpI"/>
</dbReference>
<evidence type="ECO:0000313" key="6">
    <source>
        <dbReference type="Proteomes" id="UP000063699"/>
    </source>
</evidence>
<gene>
    <name evidence="5" type="ORF">AOZ06_28355</name>
</gene>
<keyword evidence="2" id="KW-0456">Lyase</keyword>
<dbReference type="CDD" id="cd03141">
    <property type="entry name" value="GATase1_Hsp31_like"/>
    <property type="match status" value="1"/>
</dbReference>
<dbReference type="STRING" id="860235.AOZ06_28355"/>
<dbReference type="GO" id="GO:0019243">
    <property type="term" value="P:methylglyoxal catabolic process to D-lactate via S-lactoyl-glutathione"/>
    <property type="evidence" value="ECO:0007669"/>
    <property type="project" value="TreeGrafter"/>
</dbReference>
<evidence type="ECO:0000256" key="3">
    <source>
        <dbReference type="ARBA" id="ARBA00038493"/>
    </source>
</evidence>
<dbReference type="SUPFAM" id="SSF52317">
    <property type="entry name" value="Class I glutamine amidotransferase-like"/>
    <property type="match status" value="1"/>
</dbReference>
<proteinExistence type="inferred from homology"/>
<dbReference type="InterPro" id="IPR050325">
    <property type="entry name" value="Prot/Nucl_acid_deglycase"/>
</dbReference>
<dbReference type="GO" id="GO:0019172">
    <property type="term" value="F:glyoxalase III activity"/>
    <property type="evidence" value="ECO:0007669"/>
    <property type="project" value="TreeGrafter"/>
</dbReference>
<dbReference type="GO" id="GO:0005737">
    <property type="term" value="C:cytoplasm"/>
    <property type="evidence" value="ECO:0007669"/>
    <property type="project" value="TreeGrafter"/>
</dbReference>
<organism evidence="5 6">
    <name type="scientific">Kibdelosporangium phytohabitans</name>
    <dbReference type="NCBI Taxonomy" id="860235"/>
    <lineage>
        <taxon>Bacteria</taxon>
        <taxon>Bacillati</taxon>
        <taxon>Actinomycetota</taxon>
        <taxon>Actinomycetes</taxon>
        <taxon>Pseudonocardiales</taxon>
        <taxon>Pseudonocardiaceae</taxon>
        <taxon>Kibdelosporangium</taxon>
    </lineage>
</organism>
<dbReference type="OrthoDB" id="9792284at2"/>
<dbReference type="Gene3D" id="3.40.50.880">
    <property type="match status" value="1"/>
</dbReference>
<protein>
    <submittedName>
        <fullName evidence="5">Thiamine biosynthesis protein ThiJ</fullName>
    </submittedName>
</protein>